<evidence type="ECO:0000313" key="9">
    <source>
        <dbReference type="Proteomes" id="UP000663760"/>
    </source>
</evidence>
<feature type="region of interest" description="Disordered" evidence="7">
    <location>
        <begin position="470"/>
        <end position="507"/>
    </location>
</feature>
<evidence type="ECO:0000256" key="4">
    <source>
        <dbReference type="ARBA" id="ARBA00022989"/>
    </source>
</evidence>
<evidence type="ECO:0000256" key="3">
    <source>
        <dbReference type="ARBA" id="ARBA00022692"/>
    </source>
</evidence>
<dbReference type="EMBL" id="LR746264">
    <property type="protein sequence ID" value="CAA7388850.1"/>
    <property type="molecule type" value="Genomic_DNA"/>
</dbReference>
<keyword evidence="3 6" id="KW-0812">Transmembrane</keyword>
<feature type="transmembrane region" description="Helical" evidence="6">
    <location>
        <begin position="315"/>
        <end position="337"/>
    </location>
</feature>
<feature type="transmembrane region" description="Helical" evidence="6">
    <location>
        <begin position="392"/>
        <end position="410"/>
    </location>
</feature>
<dbReference type="InterPro" id="IPR045069">
    <property type="entry name" value="MATE_euk"/>
</dbReference>
<name>A0A7I8JY17_SPIIN</name>
<feature type="transmembrane region" description="Helical" evidence="6">
    <location>
        <begin position="184"/>
        <end position="206"/>
    </location>
</feature>
<dbReference type="GO" id="GO:1990961">
    <property type="term" value="P:xenobiotic detoxification by transmembrane export across the plasma membrane"/>
    <property type="evidence" value="ECO:0007669"/>
    <property type="project" value="InterPro"/>
</dbReference>
<feature type="transmembrane region" description="Helical" evidence="6">
    <location>
        <begin position="123"/>
        <end position="143"/>
    </location>
</feature>
<evidence type="ECO:0000256" key="5">
    <source>
        <dbReference type="ARBA" id="ARBA00023136"/>
    </source>
</evidence>
<accession>A0A7I8JY17</accession>
<dbReference type="CDD" id="cd13132">
    <property type="entry name" value="MATE_eukaryotic"/>
    <property type="match status" value="1"/>
</dbReference>
<organism evidence="8 9">
    <name type="scientific">Spirodela intermedia</name>
    <name type="common">Intermediate duckweed</name>
    <dbReference type="NCBI Taxonomy" id="51605"/>
    <lineage>
        <taxon>Eukaryota</taxon>
        <taxon>Viridiplantae</taxon>
        <taxon>Streptophyta</taxon>
        <taxon>Embryophyta</taxon>
        <taxon>Tracheophyta</taxon>
        <taxon>Spermatophyta</taxon>
        <taxon>Magnoliopsida</taxon>
        <taxon>Liliopsida</taxon>
        <taxon>Araceae</taxon>
        <taxon>Lemnoideae</taxon>
        <taxon>Spirodela</taxon>
    </lineage>
</organism>
<protein>
    <recommendedName>
        <fullName evidence="6">Protein DETOXIFICATION</fullName>
    </recommendedName>
    <alternativeName>
        <fullName evidence="6">Multidrug and toxic compound extrusion protein</fullName>
    </alternativeName>
</protein>
<proteinExistence type="inferred from homology"/>
<gene>
    <name evidence="8" type="ORF">SI8410_01001008</name>
</gene>
<feature type="transmembrane region" description="Helical" evidence="6">
    <location>
        <begin position="416"/>
        <end position="439"/>
    </location>
</feature>
<dbReference type="GO" id="GO:0015297">
    <property type="term" value="F:antiporter activity"/>
    <property type="evidence" value="ECO:0007669"/>
    <property type="project" value="InterPro"/>
</dbReference>
<keyword evidence="4 6" id="KW-1133">Transmembrane helix</keyword>
<dbReference type="Pfam" id="PF01554">
    <property type="entry name" value="MatE"/>
    <property type="match status" value="2"/>
</dbReference>
<evidence type="ECO:0000313" key="8">
    <source>
        <dbReference type="EMBL" id="CAA7388850.1"/>
    </source>
</evidence>
<feature type="transmembrane region" description="Helical" evidence="6">
    <location>
        <begin position="155"/>
        <end position="178"/>
    </location>
</feature>
<comment type="similarity">
    <text evidence="2 6">Belongs to the multi antimicrobial extrusion (MATE) (TC 2.A.66.1) family.</text>
</comment>
<dbReference type="Proteomes" id="UP000663760">
    <property type="component" value="Chromosome 1"/>
</dbReference>
<keyword evidence="9" id="KW-1185">Reference proteome</keyword>
<sequence>MEELRKIKGVGLPIIAINFVGFLKGMISVVCMGRLGRLELAGGALAVGFTNITGYSVLSGLAMGMEPVCSQAFGSRNLPLVVCSLQRTIVMLLLASIPIALLWVNLQAVMLWLGQDPETTRVAGLYCLFALPDLLANSFLHPIRVYMRSKATLQPLLWCTSLAVLLHLPLTAVLGFTLRLGVPGVAVAACCTNFVTLFFLLVYMLYVRKPKEPLYSTLPPSPSCSSSAAGPGMSWGPLVRLALPSCLGVCLEWWWYELMTLAAGYLPHPRVTLGTSAIVIQTTSLLYMLPATLSSSVSVRVGNELGAGQPGKARLAAVVAMGLAAATSFVSLLWTTLGRHLWGRAFSSDGEVLQLTSAVLPIIGLCELANCPQTTGCGVLRGSARPTIGATINLYSFYLVGAPVALFLAFFLDLGFLGLCYGLLAAQMACALSIVTAVCRTDWDRESSKAKALVGARQRSSVALAVEEAQEHEEFPKQLAPPADKGTADQDRNRSPHAHVNADAYLT</sequence>
<evidence type="ECO:0000256" key="6">
    <source>
        <dbReference type="RuleBase" id="RU004914"/>
    </source>
</evidence>
<feature type="transmembrane region" description="Helical" evidence="6">
    <location>
        <begin position="41"/>
        <end position="65"/>
    </location>
</feature>
<dbReference type="GO" id="GO:0042910">
    <property type="term" value="F:xenobiotic transmembrane transporter activity"/>
    <property type="evidence" value="ECO:0007669"/>
    <property type="project" value="InterPro"/>
</dbReference>
<dbReference type="OrthoDB" id="2126698at2759"/>
<feature type="transmembrane region" description="Helical" evidence="6">
    <location>
        <begin position="12"/>
        <end position="35"/>
    </location>
</feature>
<evidence type="ECO:0000256" key="7">
    <source>
        <dbReference type="SAM" id="MobiDB-lite"/>
    </source>
</evidence>
<reference evidence="8" key="1">
    <citation type="submission" date="2020-02" db="EMBL/GenBank/DDBJ databases">
        <authorList>
            <person name="Scholz U."/>
            <person name="Mascher M."/>
            <person name="Fiebig A."/>
        </authorList>
    </citation>
    <scope>NUCLEOTIDE SEQUENCE</scope>
</reference>
<dbReference type="NCBIfam" id="TIGR00797">
    <property type="entry name" value="matE"/>
    <property type="match status" value="1"/>
</dbReference>
<feature type="transmembrane region" description="Helical" evidence="6">
    <location>
        <begin position="352"/>
        <end position="371"/>
    </location>
</feature>
<dbReference type="InterPro" id="IPR002528">
    <property type="entry name" value="MATE_fam"/>
</dbReference>
<feature type="transmembrane region" description="Helical" evidence="6">
    <location>
        <begin position="77"/>
        <end position="103"/>
    </location>
</feature>
<evidence type="ECO:0000256" key="2">
    <source>
        <dbReference type="ARBA" id="ARBA00010199"/>
    </source>
</evidence>
<dbReference type="AlphaFoldDB" id="A0A7I8JY17"/>
<dbReference type="PANTHER" id="PTHR11206">
    <property type="entry name" value="MULTIDRUG RESISTANCE PROTEIN"/>
    <property type="match status" value="1"/>
</dbReference>
<comment type="subcellular location">
    <subcellularLocation>
        <location evidence="1">Membrane</location>
        <topology evidence="1">Multi-pass membrane protein</topology>
    </subcellularLocation>
</comment>
<keyword evidence="5 6" id="KW-0472">Membrane</keyword>
<evidence type="ECO:0000256" key="1">
    <source>
        <dbReference type="ARBA" id="ARBA00004141"/>
    </source>
</evidence>
<dbReference type="GO" id="GO:0016020">
    <property type="term" value="C:membrane"/>
    <property type="evidence" value="ECO:0007669"/>
    <property type="project" value="UniProtKB-SubCell"/>
</dbReference>